<dbReference type="Proteomes" id="UP000551878">
    <property type="component" value="Unassembled WGS sequence"/>
</dbReference>
<dbReference type="InterPro" id="IPR029058">
    <property type="entry name" value="AB_hydrolase_fold"/>
</dbReference>
<protein>
    <submittedName>
        <fullName evidence="2">Lysophospholipase</fullName>
        <ecNumber evidence="2">3.1.1.5</ecNumber>
    </submittedName>
</protein>
<sequence length="261" mass="29970">MWIWKTSTEKPKGVFVLVHGAGEYHRRYNWVIERLNEQGFHVVMGDLPGQGTTKGKRGHIDSFDQYTAQISKWLDAARPFALPTFLFGHSMGGLITIHYLEAHHPDVDGIILSSPCLGLLNPPSLAKKAAGNVFNRIAPSVRFSSGLDAGSGTRDENMRKRDEADTLLVKKVSVRWYRELERAMKQAKERVTTFPDLPLLVLQAGDDRIVNKHDVNKWFDSLHLKDKWYKEWDGLYHEVLNEPEKEDVFRYMQTFVDLHTP</sequence>
<dbReference type="PRINTS" id="PR00111">
    <property type="entry name" value="ABHYDROLASE"/>
</dbReference>
<dbReference type="InterPro" id="IPR000073">
    <property type="entry name" value="AB_hydrolase_1"/>
</dbReference>
<keyword evidence="3" id="KW-1185">Reference proteome</keyword>
<dbReference type="SUPFAM" id="SSF53474">
    <property type="entry name" value="alpha/beta-Hydrolases"/>
    <property type="match status" value="1"/>
</dbReference>
<dbReference type="RefSeq" id="WP_184663271.1">
    <property type="nucleotide sequence ID" value="NZ_JACHHB010000003.1"/>
</dbReference>
<evidence type="ECO:0000313" key="2">
    <source>
        <dbReference type="EMBL" id="MBB5172819.1"/>
    </source>
</evidence>
<evidence type="ECO:0000313" key="3">
    <source>
        <dbReference type="Proteomes" id="UP000551878"/>
    </source>
</evidence>
<dbReference type="GO" id="GO:0004622">
    <property type="term" value="F:phosphatidylcholine lysophospholipase activity"/>
    <property type="evidence" value="ECO:0007669"/>
    <property type="project" value="UniProtKB-EC"/>
</dbReference>
<accession>A0A840QN71</accession>
<keyword evidence="2" id="KW-0378">Hydrolase</keyword>
<dbReference type="EMBL" id="JACHHB010000003">
    <property type="protein sequence ID" value="MBB5172819.1"/>
    <property type="molecule type" value="Genomic_DNA"/>
</dbReference>
<dbReference type="AlphaFoldDB" id="A0A840QN71"/>
<comment type="caution">
    <text evidence="2">The sequence shown here is derived from an EMBL/GenBank/DDBJ whole genome shotgun (WGS) entry which is preliminary data.</text>
</comment>
<dbReference type="FunFam" id="3.40.50.1820:FF:000154">
    <property type="entry name" value="Alpha/beta hydrolase"/>
    <property type="match status" value="1"/>
</dbReference>
<organism evidence="2 3">
    <name type="scientific">Texcoconibacillus texcoconensis</name>
    <dbReference type="NCBI Taxonomy" id="1095777"/>
    <lineage>
        <taxon>Bacteria</taxon>
        <taxon>Bacillati</taxon>
        <taxon>Bacillota</taxon>
        <taxon>Bacilli</taxon>
        <taxon>Bacillales</taxon>
        <taxon>Bacillaceae</taxon>
        <taxon>Texcoconibacillus</taxon>
    </lineage>
</organism>
<dbReference type="InterPro" id="IPR051044">
    <property type="entry name" value="MAG_DAG_Lipase"/>
</dbReference>
<dbReference type="PANTHER" id="PTHR11614">
    <property type="entry name" value="PHOSPHOLIPASE-RELATED"/>
    <property type="match status" value="1"/>
</dbReference>
<dbReference type="EC" id="3.1.1.5" evidence="2"/>
<evidence type="ECO:0000259" key="1">
    <source>
        <dbReference type="Pfam" id="PF12146"/>
    </source>
</evidence>
<feature type="domain" description="Serine aminopeptidase S33" evidence="1">
    <location>
        <begin position="10"/>
        <end position="244"/>
    </location>
</feature>
<gene>
    <name evidence="2" type="ORF">HNQ41_000963</name>
</gene>
<reference evidence="2 3" key="1">
    <citation type="submission" date="2020-08" db="EMBL/GenBank/DDBJ databases">
        <title>Genomic Encyclopedia of Type Strains, Phase IV (KMG-IV): sequencing the most valuable type-strain genomes for metagenomic binning, comparative biology and taxonomic classification.</title>
        <authorList>
            <person name="Goeker M."/>
        </authorList>
    </citation>
    <scope>NUCLEOTIDE SEQUENCE [LARGE SCALE GENOMIC DNA]</scope>
    <source>
        <strain evidence="2 3">DSM 24696</strain>
    </source>
</reference>
<dbReference type="Gene3D" id="3.40.50.1820">
    <property type="entry name" value="alpha/beta hydrolase"/>
    <property type="match status" value="1"/>
</dbReference>
<name>A0A840QN71_9BACI</name>
<dbReference type="InterPro" id="IPR022742">
    <property type="entry name" value="Hydrolase_4"/>
</dbReference>
<dbReference type="Pfam" id="PF12146">
    <property type="entry name" value="Hydrolase_4"/>
    <property type="match status" value="1"/>
</dbReference>
<proteinExistence type="predicted"/>